<feature type="compositionally biased region" description="Basic and acidic residues" evidence="1">
    <location>
        <begin position="216"/>
        <end position="228"/>
    </location>
</feature>
<sequence>MMPMMRTRTRMREGHPLPATLTTSTNRTTARITISDAYTISLPLGKRVERLPFLALNHPTTITTYSTIISITTYTIPPTSSIGQIGQINTTTSKRLGIDFVPRYEIGESSAAAATRPIRGRRADYRFVGTIDTMIRRQRAEEVGYVIRDVWIYPREDVEEGILSGQGNPIYHSVDTMLNDTHDRFSYITRSEIIALRSVVMGQQAVISQLQAANRTGDHLTRTGERKNSKGLLQGDDQAGTPSWGSPAPKPVWGRMGIGTASNVGARGMRLSVSNEHMYGLLGNGVGEGDVVRETIDGRIMMLGVVLCRIRKIPRLPIHIYPVIYRFVRHWFPGVDGPPIMPGDPYAYVVASFQASPSPDYVPGPEEPQASLPLDFVLEPIYLEFMPPDDESDPEEDDEDPEEDPAHYPADRDDDDKEEEEPSEDDANDEDEDKDEEEVEEHPALAYSVPPVHRMTARISIRDEPSISLPPREEIPSPPLLPIPAPISSPSVLLPSTDRRADKLEFCLPPRKMLCSTQGPRYERAEEVGYMIRDVWVDPREAVEEVAPVTLEGVNIRVTELAAVQEQDMHDIYVVIEDTPDKQTQIYQRLHDY</sequence>
<protein>
    <submittedName>
        <fullName evidence="2">Uncharacterized protein</fullName>
    </submittedName>
</protein>
<dbReference type="Proteomes" id="UP001151760">
    <property type="component" value="Unassembled WGS sequence"/>
</dbReference>
<feature type="region of interest" description="Disordered" evidence="1">
    <location>
        <begin position="214"/>
        <end position="250"/>
    </location>
</feature>
<reference evidence="2" key="1">
    <citation type="journal article" date="2022" name="Int. J. Mol. Sci.">
        <title>Draft Genome of Tanacetum Coccineum: Genomic Comparison of Closely Related Tanacetum-Family Plants.</title>
        <authorList>
            <person name="Yamashiro T."/>
            <person name="Shiraishi A."/>
            <person name="Nakayama K."/>
            <person name="Satake H."/>
        </authorList>
    </citation>
    <scope>NUCLEOTIDE SEQUENCE</scope>
</reference>
<name>A0ABQ4WI61_9ASTR</name>
<evidence type="ECO:0000313" key="2">
    <source>
        <dbReference type="EMBL" id="GJS52508.1"/>
    </source>
</evidence>
<comment type="caution">
    <text evidence="2">The sequence shown here is derived from an EMBL/GenBank/DDBJ whole genome shotgun (WGS) entry which is preliminary data.</text>
</comment>
<feature type="region of interest" description="Disordered" evidence="1">
    <location>
        <begin position="385"/>
        <end position="450"/>
    </location>
</feature>
<organism evidence="2 3">
    <name type="scientific">Tanacetum coccineum</name>
    <dbReference type="NCBI Taxonomy" id="301880"/>
    <lineage>
        <taxon>Eukaryota</taxon>
        <taxon>Viridiplantae</taxon>
        <taxon>Streptophyta</taxon>
        <taxon>Embryophyta</taxon>
        <taxon>Tracheophyta</taxon>
        <taxon>Spermatophyta</taxon>
        <taxon>Magnoliopsida</taxon>
        <taxon>eudicotyledons</taxon>
        <taxon>Gunneridae</taxon>
        <taxon>Pentapetalae</taxon>
        <taxon>asterids</taxon>
        <taxon>campanulids</taxon>
        <taxon>Asterales</taxon>
        <taxon>Asteraceae</taxon>
        <taxon>Asteroideae</taxon>
        <taxon>Anthemideae</taxon>
        <taxon>Anthemidinae</taxon>
        <taxon>Tanacetum</taxon>
    </lineage>
</organism>
<reference evidence="2" key="2">
    <citation type="submission" date="2022-01" db="EMBL/GenBank/DDBJ databases">
        <authorList>
            <person name="Yamashiro T."/>
            <person name="Shiraishi A."/>
            <person name="Satake H."/>
            <person name="Nakayama K."/>
        </authorList>
    </citation>
    <scope>NUCLEOTIDE SEQUENCE</scope>
</reference>
<keyword evidence="3" id="KW-1185">Reference proteome</keyword>
<evidence type="ECO:0000313" key="3">
    <source>
        <dbReference type="Proteomes" id="UP001151760"/>
    </source>
</evidence>
<gene>
    <name evidence="2" type="ORF">Tco_0625870</name>
</gene>
<dbReference type="EMBL" id="BQNB010008660">
    <property type="protein sequence ID" value="GJS52508.1"/>
    <property type="molecule type" value="Genomic_DNA"/>
</dbReference>
<evidence type="ECO:0000256" key="1">
    <source>
        <dbReference type="SAM" id="MobiDB-lite"/>
    </source>
</evidence>
<feature type="compositionally biased region" description="Acidic residues" evidence="1">
    <location>
        <begin position="412"/>
        <end position="440"/>
    </location>
</feature>
<proteinExistence type="predicted"/>
<accession>A0ABQ4WI61</accession>
<feature type="compositionally biased region" description="Acidic residues" evidence="1">
    <location>
        <begin position="387"/>
        <end position="403"/>
    </location>
</feature>